<dbReference type="InterPro" id="IPR036179">
    <property type="entry name" value="Ig-like_dom_sf"/>
</dbReference>
<dbReference type="PANTHER" id="PTHR45080">
    <property type="entry name" value="CONTACTIN 5"/>
    <property type="match status" value="1"/>
</dbReference>
<feature type="region of interest" description="Disordered" evidence="1">
    <location>
        <begin position="241"/>
        <end position="263"/>
    </location>
</feature>
<dbReference type="InterPro" id="IPR050958">
    <property type="entry name" value="Cell_Adh-Cytoskel_Orgn"/>
</dbReference>
<sequence length="263" mass="28198">MVSFRLSNKTASPSIKLLVDDPIVVNPGEAITLVCVTTGGEPAPSLTWVRSVGILPEKTVLNGGTLTIPAITSEDAGTYSCIANNNVGNPAKKSTNIIVRALKKGRFWITPDPYHKDDNIQIGREVKISCQVEAVPSEELTFSWFKNGRPLRSSERMVITQTDPDVSPGTTNLDIIDLKFTDFGTYTCVASLKGGGISDISIDVNISSSTGKEACFTSTLLQLHFSVAKLWLSLNAENHGDHAGKRGDVPAGPRSTADRRAEA</sequence>
<organism evidence="3 4">
    <name type="scientific">Dromaius novaehollandiae</name>
    <name type="common">Emu</name>
    <dbReference type="NCBI Taxonomy" id="8790"/>
    <lineage>
        <taxon>Eukaryota</taxon>
        <taxon>Metazoa</taxon>
        <taxon>Chordata</taxon>
        <taxon>Craniata</taxon>
        <taxon>Vertebrata</taxon>
        <taxon>Euteleostomi</taxon>
        <taxon>Archelosauria</taxon>
        <taxon>Archosauria</taxon>
        <taxon>Dinosauria</taxon>
        <taxon>Saurischia</taxon>
        <taxon>Theropoda</taxon>
        <taxon>Coelurosauria</taxon>
        <taxon>Aves</taxon>
        <taxon>Palaeognathae</taxon>
        <taxon>Casuariiformes</taxon>
        <taxon>Dromaiidae</taxon>
        <taxon>Dromaius</taxon>
    </lineage>
</organism>
<evidence type="ECO:0000259" key="2">
    <source>
        <dbReference type="PROSITE" id="PS50835"/>
    </source>
</evidence>
<dbReference type="Gene3D" id="2.60.40.10">
    <property type="entry name" value="Immunoglobulins"/>
    <property type="match status" value="2"/>
</dbReference>
<dbReference type="GO" id="GO:0043025">
    <property type="term" value="C:neuronal cell body"/>
    <property type="evidence" value="ECO:0007669"/>
    <property type="project" value="TreeGrafter"/>
</dbReference>
<evidence type="ECO:0000256" key="1">
    <source>
        <dbReference type="SAM" id="MobiDB-lite"/>
    </source>
</evidence>
<dbReference type="InterPro" id="IPR013098">
    <property type="entry name" value="Ig_I-set"/>
</dbReference>
<name>A0A8C4J9Y9_DRONO</name>
<dbReference type="SMART" id="SM00409">
    <property type="entry name" value="IG"/>
    <property type="match status" value="2"/>
</dbReference>
<dbReference type="Proteomes" id="UP000694423">
    <property type="component" value="Unplaced"/>
</dbReference>
<dbReference type="FunFam" id="2.60.40.10:FF:000262">
    <property type="entry name" value="MAM domain containing glycosylphosphatidylinositol anchor 1"/>
    <property type="match status" value="1"/>
</dbReference>
<evidence type="ECO:0000313" key="3">
    <source>
        <dbReference type="Ensembl" id="ENSDNVP00000005740.1"/>
    </source>
</evidence>
<feature type="domain" description="Ig-like" evidence="2">
    <location>
        <begin position="111"/>
        <end position="207"/>
    </location>
</feature>
<dbReference type="GO" id="GO:0008046">
    <property type="term" value="F:axon guidance receptor activity"/>
    <property type="evidence" value="ECO:0007669"/>
    <property type="project" value="TreeGrafter"/>
</dbReference>
<dbReference type="GO" id="GO:0030424">
    <property type="term" value="C:axon"/>
    <property type="evidence" value="ECO:0007669"/>
    <property type="project" value="TreeGrafter"/>
</dbReference>
<dbReference type="Ensembl" id="ENSDNVT00000006923.1">
    <property type="protein sequence ID" value="ENSDNVP00000005740.1"/>
    <property type="gene ID" value="ENSDNVG00000004122.1"/>
</dbReference>
<dbReference type="Pfam" id="PF07679">
    <property type="entry name" value="I-set"/>
    <property type="match status" value="1"/>
</dbReference>
<dbReference type="PANTHER" id="PTHR45080:SF35">
    <property type="entry name" value="MAM DOMAIN-CONTAINING GLYCOSYLPHOSPHATIDYLINOSITOL ANCHOR 2"/>
    <property type="match status" value="1"/>
</dbReference>
<dbReference type="FunFam" id="2.60.40.10:FF:000243">
    <property type="entry name" value="MAM domain-containing glycosylphosphatidylinositol anchor protein 1"/>
    <property type="match status" value="1"/>
</dbReference>
<dbReference type="SUPFAM" id="SSF48726">
    <property type="entry name" value="Immunoglobulin"/>
    <property type="match status" value="2"/>
</dbReference>
<reference evidence="3" key="1">
    <citation type="submission" date="2025-08" db="UniProtKB">
        <authorList>
            <consortium name="Ensembl"/>
        </authorList>
    </citation>
    <scope>IDENTIFICATION</scope>
</reference>
<evidence type="ECO:0000313" key="4">
    <source>
        <dbReference type="Proteomes" id="UP000694423"/>
    </source>
</evidence>
<dbReference type="SMART" id="SM00408">
    <property type="entry name" value="IGc2"/>
    <property type="match status" value="2"/>
</dbReference>
<dbReference type="InterPro" id="IPR003599">
    <property type="entry name" value="Ig_sub"/>
</dbReference>
<dbReference type="InterPro" id="IPR013783">
    <property type="entry name" value="Ig-like_fold"/>
</dbReference>
<feature type="domain" description="Ig-like" evidence="2">
    <location>
        <begin position="13"/>
        <end position="99"/>
    </location>
</feature>
<dbReference type="GO" id="GO:0005886">
    <property type="term" value="C:plasma membrane"/>
    <property type="evidence" value="ECO:0007669"/>
    <property type="project" value="TreeGrafter"/>
</dbReference>
<dbReference type="GO" id="GO:0007156">
    <property type="term" value="P:homophilic cell adhesion via plasma membrane adhesion molecules"/>
    <property type="evidence" value="ECO:0007669"/>
    <property type="project" value="TreeGrafter"/>
</dbReference>
<dbReference type="AlphaFoldDB" id="A0A8C4J9Y9"/>
<dbReference type="InterPro" id="IPR003598">
    <property type="entry name" value="Ig_sub2"/>
</dbReference>
<dbReference type="CDD" id="cd00096">
    <property type="entry name" value="Ig"/>
    <property type="match status" value="1"/>
</dbReference>
<dbReference type="GO" id="GO:0050808">
    <property type="term" value="P:synapse organization"/>
    <property type="evidence" value="ECO:0007669"/>
    <property type="project" value="TreeGrafter"/>
</dbReference>
<proteinExistence type="predicted"/>
<dbReference type="Pfam" id="PF13927">
    <property type="entry name" value="Ig_3"/>
    <property type="match status" value="1"/>
</dbReference>
<reference evidence="3" key="2">
    <citation type="submission" date="2025-09" db="UniProtKB">
        <authorList>
            <consortium name="Ensembl"/>
        </authorList>
    </citation>
    <scope>IDENTIFICATION</scope>
</reference>
<dbReference type="PROSITE" id="PS50835">
    <property type="entry name" value="IG_LIKE"/>
    <property type="match status" value="2"/>
</dbReference>
<dbReference type="InterPro" id="IPR007110">
    <property type="entry name" value="Ig-like_dom"/>
</dbReference>
<protein>
    <recommendedName>
        <fullName evidence="2">Ig-like domain-containing protein</fullName>
    </recommendedName>
</protein>
<accession>A0A8C4J9Y9</accession>
<keyword evidence="4" id="KW-1185">Reference proteome</keyword>